<sequence length="384" mass="43093">MIYDAIVIGAGPAGCIFSHLMAKQGNKILILERQSEIKRKVCGEYLCPEGVKSLRELDLNHVLSGFKHLNGMIIHSPKGAVVDSNFPASHGRSNYGVSVNREVFDNRLLSQAMESGAQVKMGTTVVEIKFNSSFWQIKTFDGGEFYCRLLIGADGRNSFVAKSLNLKLENEKKNIALHAWLPCKRKLPRKGQMFIFDEGCYIGVDPINDKEVNISLVCQAKHIKKYGSANDTFEFYLNKIKDQIGVSITKEIKVHTSFPIEHSVSDIIKTNVALIGDAAGFVDPITGEGIFNAIKTAHMLVQSLEDYPSLVSFEQGLLNYKQKKELYFKEKTRLNKGFQWLIRSKLLVEIVAAFINLSQKKRDAFIGIIGNIYTPFRGVMKMIF</sequence>
<comment type="caution">
    <text evidence="2">The sequence shown here is derived from an EMBL/GenBank/DDBJ whole genome shotgun (WGS) entry which is preliminary data.</text>
</comment>
<evidence type="ECO:0000313" key="3">
    <source>
        <dbReference type="Proteomes" id="UP000443582"/>
    </source>
</evidence>
<dbReference type="PANTHER" id="PTHR42685:SF22">
    <property type="entry name" value="CONDITIONED MEDIUM FACTOR RECEPTOR 1"/>
    <property type="match status" value="1"/>
</dbReference>
<dbReference type="Pfam" id="PF01494">
    <property type="entry name" value="FAD_binding_3"/>
    <property type="match status" value="1"/>
</dbReference>
<dbReference type="InterPro" id="IPR050407">
    <property type="entry name" value="Geranylgeranyl_reductase"/>
</dbReference>
<dbReference type="SUPFAM" id="SSF51905">
    <property type="entry name" value="FAD/NAD(P)-binding domain"/>
    <property type="match status" value="1"/>
</dbReference>
<proteinExistence type="predicted"/>
<dbReference type="EMBL" id="QDKL01000002">
    <property type="protein sequence ID" value="RZF21441.1"/>
    <property type="molecule type" value="Genomic_DNA"/>
</dbReference>
<dbReference type="InterPro" id="IPR002938">
    <property type="entry name" value="FAD-bd"/>
</dbReference>
<dbReference type="NCBIfam" id="TIGR02032">
    <property type="entry name" value="GG-red-SF"/>
    <property type="match status" value="1"/>
</dbReference>
<keyword evidence="3" id="KW-1185">Reference proteome</keyword>
<evidence type="ECO:0000313" key="2">
    <source>
        <dbReference type="EMBL" id="RZF21441.1"/>
    </source>
</evidence>
<dbReference type="InterPro" id="IPR011777">
    <property type="entry name" value="Geranylgeranyl_Rdtase_fam"/>
</dbReference>
<feature type="domain" description="FAD-binding" evidence="1">
    <location>
        <begin position="4"/>
        <end position="305"/>
    </location>
</feature>
<dbReference type="Gene3D" id="3.50.50.60">
    <property type="entry name" value="FAD/NAD(P)-binding domain"/>
    <property type="match status" value="1"/>
</dbReference>
<dbReference type="RefSeq" id="WP_115360832.1">
    <property type="nucleotide sequence ID" value="NZ_QDKL01000002.1"/>
</dbReference>
<gene>
    <name evidence="2" type="ORF">DAY19_07075</name>
</gene>
<organism evidence="2 3">
    <name type="scientific">Halobacteriovorax vibrionivorans</name>
    <dbReference type="NCBI Taxonomy" id="2152716"/>
    <lineage>
        <taxon>Bacteria</taxon>
        <taxon>Pseudomonadati</taxon>
        <taxon>Bdellovibrionota</taxon>
        <taxon>Bacteriovoracia</taxon>
        <taxon>Bacteriovoracales</taxon>
        <taxon>Halobacteriovoraceae</taxon>
        <taxon>Halobacteriovorax</taxon>
    </lineage>
</organism>
<evidence type="ECO:0000259" key="1">
    <source>
        <dbReference type="Pfam" id="PF01494"/>
    </source>
</evidence>
<reference evidence="3" key="1">
    <citation type="journal article" date="2019" name="Int. J. Syst. Evol. Microbiol.">
        <title>Halobacteriovorax valvorus sp. nov., a novel prokaryotic predator isolated from coastal seawater of China.</title>
        <authorList>
            <person name="Chen M.-X."/>
        </authorList>
    </citation>
    <scope>NUCLEOTIDE SEQUENCE [LARGE SCALE GENOMIC DNA]</scope>
    <source>
        <strain evidence="3">BL9</strain>
    </source>
</reference>
<accession>A0ABY0IEQ5</accession>
<dbReference type="PRINTS" id="PR00420">
    <property type="entry name" value="RNGMNOXGNASE"/>
</dbReference>
<dbReference type="PANTHER" id="PTHR42685">
    <property type="entry name" value="GERANYLGERANYL DIPHOSPHATE REDUCTASE"/>
    <property type="match status" value="1"/>
</dbReference>
<dbReference type="InterPro" id="IPR036188">
    <property type="entry name" value="FAD/NAD-bd_sf"/>
</dbReference>
<name>A0ABY0IEQ5_9BACT</name>
<dbReference type="Proteomes" id="UP000443582">
    <property type="component" value="Unassembled WGS sequence"/>
</dbReference>
<protein>
    <submittedName>
        <fullName evidence="2">NAD(P)/FAD-dependent oxidoreductase</fullName>
    </submittedName>
</protein>